<evidence type="ECO:0000256" key="4">
    <source>
        <dbReference type="SAM" id="Phobius"/>
    </source>
</evidence>
<dbReference type="PANTHER" id="PTHR24056:SF397">
    <property type="entry name" value="OS11G0242500 PROTEIN"/>
    <property type="match status" value="1"/>
</dbReference>
<keyword evidence="4" id="KW-0472">Membrane</keyword>
<keyword evidence="6" id="KW-0808">Transferase</keyword>
<sequence>MLRRGFHFPTYVSERSSSSFFRLLALLLPSYVFFYFFGSHPSKPETESLQQGGKFGRMTNTVYIRPIYIDESSVEGSETLSAAGHDDDDENGVVGSGAYNRLQTKVDFLLLTRMNCFAAHSASSKEKEEEEEEVDQDFNLAVPDVQDGEKNQKNEDQEALLGKSRLQRRRRPNSRLIISNPPNHLIGEQLAAGWPAWLSYDASEAIKGWTPRRVDSFQNLDKDEIWEETRSNLYKARDTFTGKILVLKKVQFSYFEPERSLRTMASEIIILRRMDHPNVIKLEGLAISEKPFNLYLVFEYIEYDRTDLTLIRTEPQVKCYIHQLLSGLEHCHSRGVFHRKIIKSNLLLDNEGILKITGFGSVSDFNPRDYFWYRAPELLLHGATDNDGVGVDLWSTGCILAELLAGKPIMPGRTQVEQLDKIFKLCGSPSEEYWRNLKPHVNRSKLLRTYRRCRAEAFKDFPSSSLPLIETLLAIDPAKRGTATSALRSKFFTSKPYACKPSSLPRKEIASSLPVKKARSVDD</sequence>
<dbReference type="Gene3D" id="1.10.510.10">
    <property type="entry name" value="Transferase(Phosphotransferase) domain 1"/>
    <property type="match status" value="1"/>
</dbReference>
<feature type="compositionally biased region" description="Basic and acidic residues" evidence="3">
    <location>
        <begin position="147"/>
        <end position="156"/>
    </location>
</feature>
<feature type="domain" description="Protein kinase" evidence="5">
    <location>
        <begin position="219"/>
        <end position="492"/>
    </location>
</feature>
<dbReference type="OrthoDB" id="28397at2759"/>
<keyword evidence="7" id="KW-1185">Reference proteome</keyword>
<dbReference type="InterPro" id="IPR011009">
    <property type="entry name" value="Kinase-like_dom_sf"/>
</dbReference>
<dbReference type="GO" id="GO:0008353">
    <property type="term" value="F:RNA polymerase II CTD heptapeptide repeat kinase activity"/>
    <property type="evidence" value="ECO:0007669"/>
    <property type="project" value="TreeGrafter"/>
</dbReference>
<dbReference type="OMA" id="YFEPERS"/>
<keyword evidence="4" id="KW-1133">Transmembrane helix</keyword>
<dbReference type="Proteomes" id="UP000195402">
    <property type="component" value="Unassembled WGS sequence"/>
</dbReference>
<dbReference type="InterPro" id="IPR000719">
    <property type="entry name" value="Prot_kinase_dom"/>
</dbReference>
<dbReference type="STRING" id="56857.A0A200QX26"/>
<dbReference type="GO" id="GO:0005634">
    <property type="term" value="C:nucleus"/>
    <property type="evidence" value="ECO:0007669"/>
    <property type="project" value="TreeGrafter"/>
</dbReference>
<accession>A0A200QX26</accession>
<evidence type="ECO:0000256" key="1">
    <source>
        <dbReference type="ARBA" id="ARBA00022741"/>
    </source>
</evidence>
<keyword evidence="1" id="KW-0547">Nucleotide-binding</keyword>
<organism evidence="6 7">
    <name type="scientific">Macleaya cordata</name>
    <name type="common">Five-seeded plume-poppy</name>
    <name type="synonym">Bocconia cordata</name>
    <dbReference type="NCBI Taxonomy" id="56857"/>
    <lineage>
        <taxon>Eukaryota</taxon>
        <taxon>Viridiplantae</taxon>
        <taxon>Streptophyta</taxon>
        <taxon>Embryophyta</taxon>
        <taxon>Tracheophyta</taxon>
        <taxon>Spermatophyta</taxon>
        <taxon>Magnoliopsida</taxon>
        <taxon>Ranunculales</taxon>
        <taxon>Papaveraceae</taxon>
        <taxon>Papaveroideae</taxon>
        <taxon>Macleaya</taxon>
    </lineage>
</organism>
<reference evidence="6 7" key="1">
    <citation type="journal article" date="2017" name="Mol. Plant">
        <title>The Genome of Medicinal Plant Macleaya cordata Provides New Insights into Benzylisoquinoline Alkaloids Metabolism.</title>
        <authorList>
            <person name="Liu X."/>
            <person name="Liu Y."/>
            <person name="Huang P."/>
            <person name="Ma Y."/>
            <person name="Qing Z."/>
            <person name="Tang Q."/>
            <person name="Cao H."/>
            <person name="Cheng P."/>
            <person name="Zheng Y."/>
            <person name="Yuan Z."/>
            <person name="Zhou Y."/>
            <person name="Liu J."/>
            <person name="Tang Z."/>
            <person name="Zhuo Y."/>
            <person name="Zhang Y."/>
            <person name="Yu L."/>
            <person name="Huang J."/>
            <person name="Yang P."/>
            <person name="Peng Q."/>
            <person name="Zhang J."/>
            <person name="Jiang W."/>
            <person name="Zhang Z."/>
            <person name="Lin K."/>
            <person name="Ro D.K."/>
            <person name="Chen X."/>
            <person name="Xiong X."/>
            <person name="Shang Y."/>
            <person name="Huang S."/>
            <person name="Zeng J."/>
        </authorList>
    </citation>
    <scope>NUCLEOTIDE SEQUENCE [LARGE SCALE GENOMIC DNA]</scope>
    <source>
        <strain evidence="7">cv. BLH2017</strain>
        <tissue evidence="6">Root</tissue>
    </source>
</reference>
<dbReference type="AlphaFoldDB" id="A0A200QX26"/>
<evidence type="ECO:0000313" key="6">
    <source>
        <dbReference type="EMBL" id="OVA15037.1"/>
    </source>
</evidence>
<gene>
    <name evidence="6" type="ORF">BVC80_949g49</name>
</gene>
<dbReference type="SUPFAM" id="SSF56112">
    <property type="entry name" value="Protein kinase-like (PK-like)"/>
    <property type="match status" value="1"/>
</dbReference>
<keyword evidence="6" id="KW-0418">Kinase</keyword>
<dbReference type="Gene3D" id="3.30.200.20">
    <property type="entry name" value="Phosphorylase Kinase, domain 1"/>
    <property type="match status" value="1"/>
</dbReference>
<proteinExistence type="predicted"/>
<dbReference type="PROSITE" id="PS50011">
    <property type="entry name" value="PROTEIN_KINASE_DOM"/>
    <property type="match status" value="1"/>
</dbReference>
<dbReference type="GO" id="GO:0032968">
    <property type="term" value="P:positive regulation of transcription elongation by RNA polymerase II"/>
    <property type="evidence" value="ECO:0007669"/>
    <property type="project" value="TreeGrafter"/>
</dbReference>
<keyword evidence="4" id="KW-0812">Transmembrane</keyword>
<protein>
    <submittedName>
        <fullName evidence="6">Protein kinase domain</fullName>
    </submittedName>
</protein>
<evidence type="ECO:0000313" key="7">
    <source>
        <dbReference type="Proteomes" id="UP000195402"/>
    </source>
</evidence>
<dbReference type="EMBL" id="MVGT01000924">
    <property type="protein sequence ID" value="OVA15037.1"/>
    <property type="molecule type" value="Genomic_DNA"/>
</dbReference>
<dbReference type="GO" id="GO:0000307">
    <property type="term" value="C:cyclin-dependent protein kinase holoenzyme complex"/>
    <property type="evidence" value="ECO:0007669"/>
    <property type="project" value="TreeGrafter"/>
</dbReference>
<comment type="caution">
    <text evidence="6">The sequence shown here is derived from an EMBL/GenBank/DDBJ whole genome shotgun (WGS) entry which is preliminary data.</text>
</comment>
<evidence type="ECO:0000256" key="3">
    <source>
        <dbReference type="SAM" id="MobiDB-lite"/>
    </source>
</evidence>
<dbReference type="InterPro" id="IPR050108">
    <property type="entry name" value="CDK"/>
</dbReference>
<feature type="transmembrane region" description="Helical" evidence="4">
    <location>
        <begin position="20"/>
        <end position="38"/>
    </location>
</feature>
<dbReference type="Pfam" id="PF00069">
    <property type="entry name" value="Pkinase"/>
    <property type="match status" value="1"/>
</dbReference>
<dbReference type="GO" id="GO:0005524">
    <property type="term" value="F:ATP binding"/>
    <property type="evidence" value="ECO:0007669"/>
    <property type="project" value="UniProtKB-KW"/>
</dbReference>
<evidence type="ECO:0000259" key="5">
    <source>
        <dbReference type="PROSITE" id="PS50011"/>
    </source>
</evidence>
<keyword evidence="2" id="KW-0067">ATP-binding</keyword>
<dbReference type="InParanoid" id="A0A200QX26"/>
<dbReference type="PANTHER" id="PTHR24056">
    <property type="entry name" value="CELL DIVISION PROTEIN KINASE"/>
    <property type="match status" value="1"/>
</dbReference>
<feature type="region of interest" description="Disordered" evidence="3">
    <location>
        <begin position="143"/>
        <end position="175"/>
    </location>
</feature>
<evidence type="ECO:0000256" key="2">
    <source>
        <dbReference type="ARBA" id="ARBA00022840"/>
    </source>
</evidence>
<name>A0A200QX26_MACCD</name>